<accession>A0A068TLN3</accession>
<dbReference type="Proteomes" id="UP000295252">
    <property type="component" value="Chromosome IV"/>
</dbReference>
<protein>
    <submittedName>
        <fullName evidence="1">Uncharacterized protein</fullName>
    </submittedName>
</protein>
<keyword evidence="2" id="KW-1185">Reference proteome</keyword>
<evidence type="ECO:0000313" key="1">
    <source>
        <dbReference type="EMBL" id="CDO97210.1"/>
    </source>
</evidence>
<organism evidence="1 2">
    <name type="scientific">Coffea canephora</name>
    <name type="common">Robusta coffee</name>
    <dbReference type="NCBI Taxonomy" id="49390"/>
    <lineage>
        <taxon>Eukaryota</taxon>
        <taxon>Viridiplantae</taxon>
        <taxon>Streptophyta</taxon>
        <taxon>Embryophyta</taxon>
        <taxon>Tracheophyta</taxon>
        <taxon>Spermatophyta</taxon>
        <taxon>Magnoliopsida</taxon>
        <taxon>eudicotyledons</taxon>
        <taxon>Gunneridae</taxon>
        <taxon>Pentapetalae</taxon>
        <taxon>asterids</taxon>
        <taxon>lamiids</taxon>
        <taxon>Gentianales</taxon>
        <taxon>Rubiaceae</taxon>
        <taxon>Ixoroideae</taxon>
        <taxon>Gardenieae complex</taxon>
        <taxon>Bertiereae - Coffeeae clade</taxon>
        <taxon>Coffeeae</taxon>
        <taxon>Coffea</taxon>
    </lineage>
</organism>
<proteinExistence type="predicted"/>
<evidence type="ECO:0000313" key="2">
    <source>
        <dbReference type="Proteomes" id="UP000295252"/>
    </source>
</evidence>
<reference evidence="2" key="1">
    <citation type="journal article" date="2014" name="Science">
        <title>The coffee genome provides insight into the convergent evolution of caffeine biosynthesis.</title>
        <authorList>
            <person name="Denoeud F."/>
            <person name="Carretero-Paulet L."/>
            <person name="Dereeper A."/>
            <person name="Droc G."/>
            <person name="Guyot R."/>
            <person name="Pietrella M."/>
            <person name="Zheng C."/>
            <person name="Alberti A."/>
            <person name="Anthony F."/>
            <person name="Aprea G."/>
            <person name="Aury J.M."/>
            <person name="Bento P."/>
            <person name="Bernard M."/>
            <person name="Bocs S."/>
            <person name="Campa C."/>
            <person name="Cenci A."/>
            <person name="Combes M.C."/>
            <person name="Crouzillat D."/>
            <person name="Da Silva C."/>
            <person name="Daddiego L."/>
            <person name="De Bellis F."/>
            <person name="Dussert S."/>
            <person name="Garsmeur O."/>
            <person name="Gayraud T."/>
            <person name="Guignon V."/>
            <person name="Jahn K."/>
            <person name="Jamilloux V."/>
            <person name="Joet T."/>
            <person name="Labadie K."/>
            <person name="Lan T."/>
            <person name="Leclercq J."/>
            <person name="Lepelley M."/>
            <person name="Leroy T."/>
            <person name="Li L.T."/>
            <person name="Librado P."/>
            <person name="Lopez L."/>
            <person name="Munoz A."/>
            <person name="Noel B."/>
            <person name="Pallavicini A."/>
            <person name="Perrotta G."/>
            <person name="Poncet V."/>
            <person name="Pot D."/>
            <person name="Priyono X."/>
            <person name="Rigoreau M."/>
            <person name="Rouard M."/>
            <person name="Rozas J."/>
            <person name="Tranchant-Dubreuil C."/>
            <person name="VanBuren R."/>
            <person name="Zhang Q."/>
            <person name="Andrade A.C."/>
            <person name="Argout X."/>
            <person name="Bertrand B."/>
            <person name="de Kochko A."/>
            <person name="Graziosi G."/>
            <person name="Henry R.J."/>
            <person name="Jayarama X."/>
            <person name="Ming R."/>
            <person name="Nagai C."/>
            <person name="Rounsley S."/>
            <person name="Sankoff D."/>
            <person name="Giuliano G."/>
            <person name="Albert V.A."/>
            <person name="Wincker P."/>
            <person name="Lashermes P."/>
        </authorList>
    </citation>
    <scope>NUCLEOTIDE SEQUENCE [LARGE SCALE GENOMIC DNA]</scope>
    <source>
        <strain evidence="2">cv. DH200-94</strain>
    </source>
</reference>
<name>A0A068TLN3_COFCA</name>
<dbReference type="EMBL" id="HG739085">
    <property type="protein sequence ID" value="CDO97210.1"/>
    <property type="molecule type" value="Genomic_DNA"/>
</dbReference>
<dbReference type="AlphaFoldDB" id="A0A068TLN3"/>
<sequence>MLHGLLFTVKGAGRGRTSKVHSCEINNSFGAKSRCYPSRSCHGIWSRSNGYLLEVFSSNLHLAGGLLTCLICNYDRQAQASGTIFASVCAH</sequence>
<gene>
    <name evidence="1" type="ORF">GSCOC_T00014478001</name>
</gene>
<dbReference type="InParanoid" id="A0A068TLN3"/>
<dbReference type="Gramene" id="CDO97210">
    <property type="protein sequence ID" value="CDO97210"/>
    <property type="gene ID" value="GSCOC_T00014478001"/>
</dbReference>